<dbReference type="RefSeq" id="WP_099216098.1">
    <property type="nucleotide sequence ID" value="NZ_JAUYVU010000007.1"/>
</dbReference>
<evidence type="ECO:0000256" key="7">
    <source>
        <dbReference type="ARBA" id="ARBA00023125"/>
    </source>
</evidence>
<dbReference type="InterPro" id="IPR032284">
    <property type="entry name" value="RecQ_Zn-bd"/>
</dbReference>
<dbReference type="EMBL" id="PDUU01000012">
    <property type="protein sequence ID" value="PHN96789.1"/>
    <property type="molecule type" value="Genomic_DNA"/>
</dbReference>
<evidence type="ECO:0000256" key="10">
    <source>
        <dbReference type="ARBA" id="ARBA00034808"/>
    </source>
</evidence>
<evidence type="ECO:0000259" key="14">
    <source>
        <dbReference type="PROSITE" id="PS51194"/>
    </source>
</evidence>
<name>A0A2G1BSH1_9FLAO</name>
<dbReference type="InterPro" id="IPR027417">
    <property type="entry name" value="P-loop_NTPase"/>
</dbReference>
<proteinExistence type="inferred from homology"/>
<dbReference type="AlphaFoldDB" id="A0A2G1BSH1"/>
<dbReference type="CDD" id="cd17920">
    <property type="entry name" value="DEXHc_RecQ"/>
    <property type="match status" value="1"/>
</dbReference>
<reference evidence="16" key="2">
    <citation type="submission" date="2017-10" db="EMBL/GenBank/DDBJ databases">
        <authorList>
            <person name="Enke T.N."/>
            <person name="Cordero O.X."/>
        </authorList>
    </citation>
    <scope>NUCLEOTIDE SEQUENCE</scope>
    <source>
        <strain evidence="16">4G03</strain>
    </source>
</reference>
<evidence type="ECO:0000256" key="1">
    <source>
        <dbReference type="ARBA" id="ARBA00005446"/>
    </source>
</evidence>
<dbReference type="GO" id="GO:0006310">
    <property type="term" value="P:DNA recombination"/>
    <property type="evidence" value="ECO:0007669"/>
    <property type="project" value="InterPro"/>
</dbReference>
<comment type="caution">
    <text evidence="16">The sequence shown here is derived from an EMBL/GenBank/DDBJ whole genome shotgun (WGS) entry which is preliminary data.</text>
</comment>
<dbReference type="InterPro" id="IPR001650">
    <property type="entry name" value="Helicase_C-like"/>
</dbReference>
<dbReference type="PANTHER" id="PTHR13710">
    <property type="entry name" value="DNA HELICASE RECQ FAMILY MEMBER"/>
    <property type="match status" value="1"/>
</dbReference>
<reference evidence="16 17" key="1">
    <citation type="journal article" date="2016" name="Nat. Commun.">
        <title>Microbial interactions lead to rapid micro-scale successions on model marine particles.</title>
        <authorList>
            <person name="Datta M.S."/>
            <person name="Sliwerska E."/>
            <person name="Gore J."/>
            <person name="Polz M.F."/>
            <person name="Cordero O.X."/>
        </authorList>
    </citation>
    <scope>NUCLEOTIDE SEQUENCE [LARGE SCALE GENOMIC DNA]</scope>
    <source>
        <strain evidence="16 17">4G03</strain>
    </source>
</reference>
<dbReference type="GO" id="GO:0046872">
    <property type="term" value="F:metal ion binding"/>
    <property type="evidence" value="ECO:0007669"/>
    <property type="project" value="UniProtKB-KW"/>
</dbReference>
<keyword evidence="5 16" id="KW-0347">Helicase</keyword>
<comment type="similarity">
    <text evidence="1">Belongs to the helicase family. RecQ subfamily.</text>
</comment>
<dbReference type="FunFam" id="3.40.50.300:FF:000296">
    <property type="entry name" value="ATP-dependent DNA helicase RecQ"/>
    <property type="match status" value="1"/>
</dbReference>
<dbReference type="GO" id="GO:0043138">
    <property type="term" value="F:3'-5' DNA helicase activity"/>
    <property type="evidence" value="ECO:0007669"/>
    <property type="project" value="UniProtKB-EC"/>
</dbReference>
<dbReference type="GO" id="GO:0030894">
    <property type="term" value="C:replisome"/>
    <property type="evidence" value="ECO:0007669"/>
    <property type="project" value="TreeGrafter"/>
</dbReference>
<dbReference type="Pfam" id="PF00271">
    <property type="entry name" value="Helicase_C"/>
    <property type="match status" value="1"/>
</dbReference>
<dbReference type="Pfam" id="PF00270">
    <property type="entry name" value="DEAD"/>
    <property type="match status" value="1"/>
</dbReference>
<keyword evidence="7" id="KW-0238">DNA-binding</keyword>
<dbReference type="SUPFAM" id="SSF52540">
    <property type="entry name" value="P-loop containing nucleoside triphosphate hydrolases"/>
    <property type="match status" value="1"/>
</dbReference>
<dbReference type="Gene3D" id="3.40.50.300">
    <property type="entry name" value="P-loop containing nucleotide triphosphate hydrolases"/>
    <property type="match status" value="2"/>
</dbReference>
<dbReference type="GO" id="GO:0043590">
    <property type="term" value="C:bacterial nucleoid"/>
    <property type="evidence" value="ECO:0007669"/>
    <property type="project" value="TreeGrafter"/>
</dbReference>
<evidence type="ECO:0000313" key="15">
    <source>
        <dbReference type="EMBL" id="MDP2541865.1"/>
    </source>
</evidence>
<feature type="domain" description="Helicase C-terminal" evidence="14">
    <location>
        <begin position="218"/>
        <end position="361"/>
    </location>
</feature>
<evidence type="ECO:0000256" key="11">
    <source>
        <dbReference type="ARBA" id="ARBA00044535"/>
    </source>
</evidence>
<keyword evidence="3" id="KW-0547">Nucleotide-binding</keyword>
<evidence type="ECO:0000256" key="8">
    <source>
        <dbReference type="ARBA" id="ARBA00023235"/>
    </source>
</evidence>
<evidence type="ECO:0000259" key="13">
    <source>
        <dbReference type="PROSITE" id="PS51192"/>
    </source>
</evidence>
<dbReference type="EMBL" id="JAUYVU010000007">
    <property type="protein sequence ID" value="MDP2541865.1"/>
    <property type="molecule type" value="Genomic_DNA"/>
</dbReference>
<keyword evidence="8" id="KW-0413">Isomerase</keyword>
<dbReference type="NCBIfam" id="TIGR00614">
    <property type="entry name" value="recQ_fam"/>
    <property type="match status" value="1"/>
</dbReference>
<sequence>MYDESLQILKHYWGYNSFRKPQQEIITEVLAGNNVVSLLPTGGGKSICFQVPALVKKGVCIVVSPLISLMQDQVSNLVDKGIKATLIPSGSTQDEIITLFDNIRFGNTKFLYISPERLQSRFIQEKIKQLNVNLIAIDEAHCISEWGHDFRPSYQNITILKELQPTSPIIALTATATQKVISDIISSLELEKPIVFKKSFFRENLAYQIFKTEDKLGKLNQIFIKTKAPAIVYVNTRSKTKEISSYLNAQGYKSSFYHGGLSSVEKKIAFDNWMSEKTPIIVATNAFGMGIDKPNVRVVVHINLPSSIENYIQEAGRGGRDGIKSFSVVLTNNSDISLSNELLEKSLPTIEEIKIIHQKLYQHFQITKGELIETAFDFNFLGFCSKYNFIPNKTFNALQILTNNGVIELNHSFQQKSTVQFLASSKQVISHTNQNTQAKNFVQQMLRMYGGIFETPVKIDEFYIAKKLETTSWFVIDTLEKLAQKGLISYTKTTNNAELFFLQPREDDKTINRISVNIKHYIKQKKKKNRDLLQFIENNSVCRSVQLLSYFDEHHSQNCGICDVCLQKKNKTSINQKDILSNLQKGKTYTVTEICSLLNEKEANILILLRELLSEEKIHTKNNKYFLK</sequence>
<dbReference type="PROSITE" id="PS51194">
    <property type="entry name" value="HELICASE_CTER"/>
    <property type="match status" value="1"/>
</dbReference>
<evidence type="ECO:0000256" key="4">
    <source>
        <dbReference type="ARBA" id="ARBA00022801"/>
    </source>
</evidence>
<keyword evidence="4" id="KW-0378">Hydrolase</keyword>
<evidence type="ECO:0000313" key="16">
    <source>
        <dbReference type="EMBL" id="PHN96789.1"/>
    </source>
</evidence>
<dbReference type="Pfam" id="PF16124">
    <property type="entry name" value="RecQ_Zn_bind"/>
    <property type="match status" value="1"/>
</dbReference>
<dbReference type="PANTHER" id="PTHR13710:SF105">
    <property type="entry name" value="ATP-DEPENDENT DNA HELICASE Q1"/>
    <property type="match status" value="1"/>
</dbReference>
<keyword evidence="6" id="KW-0067">ATP-binding</keyword>
<dbReference type="GO" id="GO:0006281">
    <property type="term" value="P:DNA repair"/>
    <property type="evidence" value="ECO:0007669"/>
    <property type="project" value="TreeGrafter"/>
</dbReference>
<evidence type="ECO:0000256" key="12">
    <source>
        <dbReference type="ARBA" id="ARBA00044550"/>
    </source>
</evidence>
<protein>
    <recommendedName>
        <fullName evidence="11">ATP-dependent DNA helicase RecQ</fullName>
        <ecNumber evidence="10">5.6.2.4</ecNumber>
    </recommendedName>
    <alternativeName>
        <fullName evidence="12">DNA 3'-5' helicase RecQ</fullName>
    </alternativeName>
</protein>
<keyword evidence="2" id="KW-0479">Metal-binding</keyword>
<evidence type="ECO:0000256" key="9">
    <source>
        <dbReference type="ARBA" id="ARBA00034617"/>
    </source>
</evidence>
<dbReference type="SMART" id="SM00490">
    <property type="entry name" value="HELICc"/>
    <property type="match status" value="1"/>
</dbReference>
<evidence type="ECO:0000256" key="3">
    <source>
        <dbReference type="ARBA" id="ARBA00022741"/>
    </source>
</evidence>
<dbReference type="GO" id="GO:0005524">
    <property type="term" value="F:ATP binding"/>
    <property type="evidence" value="ECO:0007669"/>
    <property type="project" value="UniProtKB-KW"/>
</dbReference>
<organism evidence="16 17">
    <name type="scientific">Tenacibaculum discolor</name>
    <dbReference type="NCBI Taxonomy" id="361581"/>
    <lineage>
        <taxon>Bacteria</taxon>
        <taxon>Pseudomonadati</taxon>
        <taxon>Bacteroidota</taxon>
        <taxon>Flavobacteriia</taxon>
        <taxon>Flavobacteriales</taxon>
        <taxon>Flavobacteriaceae</taxon>
        <taxon>Tenacibaculum</taxon>
    </lineage>
</organism>
<accession>A0A2G1BSH1</accession>
<evidence type="ECO:0000256" key="6">
    <source>
        <dbReference type="ARBA" id="ARBA00022840"/>
    </source>
</evidence>
<comment type="catalytic activity">
    <reaction evidence="9">
        <text>Couples ATP hydrolysis with the unwinding of duplex DNA by translocating in the 3'-5' direction.</text>
        <dbReference type="EC" id="5.6.2.4"/>
    </reaction>
</comment>
<dbReference type="GO" id="GO:0003677">
    <property type="term" value="F:DNA binding"/>
    <property type="evidence" value="ECO:0007669"/>
    <property type="project" value="UniProtKB-KW"/>
</dbReference>
<feature type="domain" description="Helicase ATP-binding" evidence="13">
    <location>
        <begin position="26"/>
        <end position="194"/>
    </location>
</feature>
<dbReference type="GO" id="GO:0016787">
    <property type="term" value="F:hydrolase activity"/>
    <property type="evidence" value="ECO:0007669"/>
    <property type="project" value="UniProtKB-KW"/>
</dbReference>
<dbReference type="GO" id="GO:0009378">
    <property type="term" value="F:four-way junction helicase activity"/>
    <property type="evidence" value="ECO:0007669"/>
    <property type="project" value="TreeGrafter"/>
</dbReference>
<dbReference type="InterPro" id="IPR036388">
    <property type="entry name" value="WH-like_DNA-bd_sf"/>
</dbReference>
<dbReference type="InterPro" id="IPR014001">
    <property type="entry name" value="Helicase_ATP-bd"/>
</dbReference>
<dbReference type="SMART" id="SM00487">
    <property type="entry name" value="DEXDc"/>
    <property type="match status" value="1"/>
</dbReference>
<evidence type="ECO:0000256" key="2">
    <source>
        <dbReference type="ARBA" id="ARBA00022723"/>
    </source>
</evidence>
<dbReference type="EC" id="5.6.2.4" evidence="10"/>
<keyword evidence="18" id="KW-1185">Reference proteome</keyword>
<dbReference type="InterPro" id="IPR004589">
    <property type="entry name" value="DNA_helicase_ATP-dep_RecQ"/>
</dbReference>
<evidence type="ECO:0000313" key="18">
    <source>
        <dbReference type="Proteomes" id="UP001242342"/>
    </source>
</evidence>
<evidence type="ECO:0000313" key="17">
    <source>
        <dbReference type="Proteomes" id="UP000222163"/>
    </source>
</evidence>
<dbReference type="Proteomes" id="UP000222163">
    <property type="component" value="Unassembled WGS sequence"/>
</dbReference>
<dbReference type="PROSITE" id="PS51192">
    <property type="entry name" value="HELICASE_ATP_BIND_1"/>
    <property type="match status" value="1"/>
</dbReference>
<reference evidence="15 18" key="3">
    <citation type="submission" date="2023-07" db="EMBL/GenBank/DDBJ databases">
        <title>Genome content predicts the carbon catabolic preferences of heterotrophic bacteria.</title>
        <authorList>
            <person name="Gralka M."/>
        </authorList>
    </citation>
    <scope>NUCLEOTIDE SEQUENCE [LARGE SCALE GENOMIC DNA]</scope>
    <source>
        <strain evidence="15 18">4G03</strain>
    </source>
</reference>
<dbReference type="Gene3D" id="1.10.10.10">
    <property type="entry name" value="Winged helix-like DNA-binding domain superfamily/Winged helix DNA-binding domain"/>
    <property type="match status" value="1"/>
</dbReference>
<dbReference type="Proteomes" id="UP001242342">
    <property type="component" value="Unassembled WGS sequence"/>
</dbReference>
<dbReference type="GO" id="GO:0005737">
    <property type="term" value="C:cytoplasm"/>
    <property type="evidence" value="ECO:0007669"/>
    <property type="project" value="TreeGrafter"/>
</dbReference>
<dbReference type="InterPro" id="IPR011545">
    <property type="entry name" value="DEAD/DEAH_box_helicase_dom"/>
</dbReference>
<evidence type="ECO:0000256" key="5">
    <source>
        <dbReference type="ARBA" id="ARBA00022806"/>
    </source>
</evidence>
<gene>
    <name evidence="16" type="ORF">CSC81_12580</name>
    <name evidence="15" type="ORF">Q8W23_10310</name>
</gene>